<evidence type="ECO:0000313" key="8">
    <source>
        <dbReference type="EMBL" id="MBP2623533.1"/>
    </source>
</evidence>
<keyword evidence="9" id="KW-1185">Reference proteome</keyword>
<keyword evidence="2" id="KW-0964">Secreted</keyword>
<keyword evidence="6" id="KW-0812">Transmembrane</keyword>
<keyword evidence="3" id="KW-0732">Signal</keyword>
<gene>
    <name evidence="8" type="ORF">C4K46_06205</name>
</gene>
<keyword evidence="1" id="KW-0134">Cell wall</keyword>
<keyword evidence="6" id="KW-0472">Membrane</keyword>
<dbReference type="EMBL" id="PRDG01000003">
    <property type="protein sequence ID" value="MBP2623533.1"/>
    <property type="molecule type" value="Genomic_DNA"/>
</dbReference>
<evidence type="ECO:0000313" key="9">
    <source>
        <dbReference type="Proteomes" id="UP001519296"/>
    </source>
</evidence>
<dbReference type="PROSITE" id="PS50847">
    <property type="entry name" value="GRAM_POS_ANCHORING"/>
    <property type="match status" value="1"/>
</dbReference>
<dbReference type="Pfam" id="PF00746">
    <property type="entry name" value="Gram_pos_anchor"/>
    <property type="match status" value="1"/>
</dbReference>
<sequence length="472" mass="51190">MNKKTMFDFSSKKFAAKSYGGSLLVCASLLSLLTIGVSSVKADEKANPSDVTTTVVDKASPEEANPEAVTESTSPVEEKASPVAESPSSQVLASAPLDSSQVMSEAEKQRAIAQMGANQGDVWVWSSENQVPDEKRGPNGGPGQFNAGAVVLGGRPNFDPAADWYYLAYKHDGMTDEQALADFNKERGKWMDEFDPWGVVLEMSDNKATNAWADVRNMQAFVLRQDSNTWDKIMDHPEAVNWVAQFKGNMNTFVKEGENEPIAGGGTAIEVLPKQDRVAHWGSNQVTNIQNPQTIRAVLVSVEARISEKSDPEAKLGIQVGGDWKFTNETIHPAWYPGAGLAGIQRLTKDWARYYFVSITGVQDAIEERGISKEAFLNSVVPLADMVADPGQQGQDSLPNPNKPSQDQNHPAGASLSQLANQKQAEEKAPATGRLASQTLPQTGTRENSLAGLAGLALFILGFAWLRRQKRN</sequence>
<feature type="region of interest" description="Disordered" evidence="5">
    <location>
        <begin position="388"/>
        <end position="443"/>
    </location>
</feature>
<evidence type="ECO:0000256" key="2">
    <source>
        <dbReference type="ARBA" id="ARBA00022525"/>
    </source>
</evidence>
<feature type="domain" description="Gram-positive cocci surface proteins LPxTG" evidence="7">
    <location>
        <begin position="440"/>
        <end position="472"/>
    </location>
</feature>
<dbReference type="NCBIfam" id="TIGR01167">
    <property type="entry name" value="LPXTG_anchor"/>
    <property type="match status" value="1"/>
</dbReference>
<reference evidence="8 9" key="1">
    <citation type="submission" date="2018-02" db="EMBL/GenBank/DDBJ databases">
        <title>Draft genome sequence of Streptococcus oricebi CCUG 70868T type strain.</title>
        <authorList>
            <person name="Mendez V."/>
            <person name="Salva-Serra F."/>
            <person name="Jaen-Luchoro D."/>
            <person name="Gonzales-Siles L."/>
            <person name="Karlsson R."/>
            <person name="Engstrom-Jakobsson H."/>
            <person name="Busquets A."/>
            <person name="Gomila M."/>
            <person name="Pineiro-Iglesias B."/>
            <person name="Bennasar-Figueras A."/>
            <person name="Seeger M."/>
            <person name="Moore E."/>
        </authorList>
    </citation>
    <scope>NUCLEOTIDE SEQUENCE [LARGE SCALE GENOMIC DNA]</scope>
    <source>
        <strain evidence="8 9">CCUG 70868</strain>
    </source>
</reference>
<protein>
    <submittedName>
        <fullName evidence="8">Peptidase</fullName>
    </submittedName>
</protein>
<proteinExistence type="predicted"/>
<dbReference type="InterPro" id="IPR019931">
    <property type="entry name" value="LPXTG_anchor"/>
</dbReference>
<dbReference type="Proteomes" id="UP001519296">
    <property type="component" value="Unassembled WGS sequence"/>
</dbReference>
<evidence type="ECO:0000256" key="6">
    <source>
        <dbReference type="SAM" id="Phobius"/>
    </source>
</evidence>
<dbReference type="RefSeq" id="WP_209628030.1">
    <property type="nucleotide sequence ID" value="NZ_PRDG01000003.1"/>
</dbReference>
<feature type="compositionally biased region" description="Polar residues" evidence="5">
    <location>
        <begin position="392"/>
        <end position="423"/>
    </location>
</feature>
<evidence type="ECO:0000256" key="4">
    <source>
        <dbReference type="ARBA" id="ARBA00023088"/>
    </source>
</evidence>
<feature type="transmembrane region" description="Helical" evidence="6">
    <location>
        <begin position="449"/>
        <end position="466"/>
    </location>
</feature>
<organism evidence="8 9">
    <name type="scientific">Streptococcus oricebi</name>
    <dbReference type="NCBI Taxonomy" id="1547447"/>
    <lineage>
        <taxon>Bacteria</taxon>
        <taxon>Bacillati</taxon>
        <taxon>Bacillota</taxon>
        <taxon>Bacilli</taxon>
        <taxon>Lactobacillales</taxon>
        <taxon>Streptococcaceae</taxon>
        <taxon>Streptococcus</taxon>
    </lineage>
</organism>
<accession>A0ABS5B3Y8</accession>
<evidence type="ECO:0000259" key="7">
    <source>
        <dbReference type="PROSITE" id="PS50847"/>
    </source>
</evidence>
<evidence type="ECO:0000256" key="5">
    <source>
        <dbReference type="SAM" id="MobiDB-lite"/>
    </source>
</evidence>
<keyword evidence="4" id="KW-0572">Peptidoglycan-anchor</keyword>
<evidence type="ECO:0000256" key="1">
    <source>
        <dbReference type="ARBA" id="ARBA00022512"/>
    </source>
</evidence>
<comment type="caution">
    <text evidence="8">The sequence shown here is derived from an EMBL/GenBank/DDBJ whole genome shotgun (WGS) entry which is preliminary data.</text>
</comment>
<keyword evidence="6" id="KW-1133">Transmembrane helix</keyword>
<evidence type="ECO:0000256" key="3">
    <source>
        <dbReference type="ARBA" id="ARBA00022729"/>
    </source>
</evidence>
<feature type="compositionally biased region" description="Polar residues" evidence="5">
    <location>
        <begin position="86"/>
        <end position="103"/>
    </location>
</feature>
<name>A0ABS5B3Y8_9STRE</name>
<feature type="region of interest" description="Disordered" evidence="5">
    <location>
        <begin position="42"/>
        <end position="113"/>
    </location>
</feature>